<organism evidence="3 4">
    <name type="scientific">Candidatus Daviesbacteria bacterium GW2011_GWA2_38_24</name>
    <dbReference type="NCBI Taxonomy" id="1618422"/>
    <lineage>
        <taxon>Bacteria</taxon>
        <taxon>Candidatus Daviesiibacteriota</taxon>
    </lineage>
</organism>
<comment type="caution">
    <text evidence="3">The sequence shown here is derived from an EMBL/GenBank/DDBJ whole genome shotgun (WGS) entry which is preliminary data.</text>
</comment>
<dbReference type="InterPro" id="IPR012902">
    <property type="entry name" value="N_methyl_site"/>
</dbReference>
<evidence type="ECO:0000256" key="2">
    <source>
        <dbReference type="SAM" id="Phobius"/>
    </source>
</evidence>
<name>A0A0G0MPB7_9BACT</name>
<gene>
    <name evidence="3" type="ORF">US86_C0004G0054</name>
</gene>
<dbReference type="EMBL" id="LBUP01000004">
    <property type="protein sequence ID" value="KKQ66736.1"/>
    <property type="molecule type" value="Genomic_DNA"/>
</dbReference>
<dbReference type="Proteomes" id="UP000034235">
    <property type="component" value="Unassembled WGS sequence"/>
</dbReference>
<dbReference type="InterPro" id="IPR000983">
    <property type="entry name" value="Bac_GSPG_pilin"/>
</dbReference>
<dbReference type="GO" id="GO:0015627">
    <property type="term" value="C:type II protein secretion system complex"/>
    <property type="evidence" value="ECO:0007669"/>
    <property type="project" value="InterPro"/>
</dbReference>
<keyword evidence="2" id="KW-1133">Transmembrane helix</keyword>
<keyword evidence="1" id="KW-0488">Methylation</keyword>
<protein>
    <submittedName>
        <fullName evidence="3">Fimbrial protein</fullName>
    </submittedName>
</protein>
<evidence type="ECO:0000313" key="3">
    <source>
        <dbReference type="EMBL" id="KKQ66736.1"/>
    </source>
</evidence>
<proteinExistence type="predicted"/>
<dbReference type="InterPro" id="IPR045584">
    <property type="entry name" value="Pilin-like"/>
</dbReference>
<dbReference type="Gene3D" id="3.30.700.10">
    <property type="entry name" value="Glycoprotein, Type 4 Pilin"/>
    <property type="match status" value="1"/>
</dbReference>
<dbReference type="AlphaFoldDB" id="A0A0G0MPB7"/>
<evidence type="ECO:0000313" key="4">
    <source>
        <dbReference type="Proteomes" id="UP000034235"/>
    </source>
</evidence>
<dbReference type="GO" id="GO:0015628">
    <property type="term" value="P:protein secretion by the type II secretion system"/>
    <property type="evidence" value="ECO:0007669"/>
    <property type="project" value="InterPro"/>
</dbReference>
<keyword evidence="2" id="KW-0812">Transmembrane</keyword>
<evidence type="ECO:0000256" key="1">
    <source>
        <dbReference type="ARBA" id="ARBA00022481"/>
    </source>
</evidence>
<dbReference type="PROSITE" id="PS00409">
    <property type="entry name" value="PROKAR_NTER_METHYL"/>
    <property type="match status" value="1"/>
</dbReference>
<accession>A0A0G0MPB7</accession>
<reference evidence="3 4" key="1">
    <citation type="journal article" date="2015" name="Nature">
        <title>rRNA introns, odd ribosomes, and small enigmatic genomes across a large radiation of phyla.</title>
        <authorList>
            <person name="Brown C.T."/>
            <person name="Hug L.A."/>
            <person name="Thomas B.C."/>
            <person name="Sharon I."/>
            <person name="Castelle C.J."/>
            <person name="Singh A."/>
            <person name="Wilkins M.J."/>
            <person name="Williams K.H."/>
            <person name="Banfield J.F."/>
        </authorList>
    </citation>
    <scope>NUCLEOTIDE SEQUENCE [LARGE SCALE GENOMIC DNA]</scope>
</reference>
<dbReference type="PRINTS" id="PR00813">
    <property type="entry name" value="BCTERIALGSPG"/>
</dbReference>
<dbReference type="Pfam" id="PF07963">
    <property type="entry name" value="N_methyl"/>
    <property type="match status" value="1"/>
</dbReference>
<sequence>MDTSARRFTPFKSNSGFSLVELLVVVTVIAILSVIGVAVYQNITSGAKDAQRKADIDAIASALENKKISDPNQAGYYLTVGDNDFTNGKVPADPKSTRNYCISTATDTTVPSTPSGWDTGCPTTPAGYSAFTGTMPDSTKTWKICAVLEDKTTVACKISATR</sequence>
<feature type="transmembrane region" description="Helical" evidence="2">
    <location>
        <begin position="20"/>
        <end position="43"/>
    </location>
</feature>
<keyword evidence="2" id="KW-0472">Membrane</keyword>
<dbReference type="NCBIfam" id="TIGR02532">
    <property type="entry name" value="IV_pilin_GFxxxE"/>
    <property type="match status" value="1"/>
</dbReference>
<dbReference type="SUPFAM" id="SSF54523">
    <property type="entry name" value="Pili subunits"/>
    <property type="match status" value="1"/>
</dbReference>